<comment type="caution">
    <text evidence="11">The sequence shown here is derived from an EMBL/GenBank/DDBJ whole genome shotgun (WGS) entry which is preliminary data.</text>
</comment>
<evidence type="ECO:0000256" key="4">
    <source>
        <dbReference type="ARBA" id="ARBA00022692"/>
    </source>
</evidence>
<evidence type="ECO:0000313" key="11">
    <source>
        <dbReference type="EMBL" id="MFI9099381.1"/>
    </source>
</evidence>
<feature type="transmembrane region" description="Helical" evidence="9">
    <location>
        <begin position="57"/>
        <end position="77"/>
    </location>
</feature>
<evidence type="ECO:0000256" key="3">
    <source>
        <dbReference type="ARBA" id="ARBA00022475"/>
    </source>
</evidence>
<evidence type="ECO:0000256" key="1">
    <source>
        <dbReference type="ARBA" id="ARBA00004651"/>
    </source>
</evidence>
<sequence length="528" mass="54464">MTGTGTSNGTALAGRREWTGLAVLFLPTLLISMDISVLFFALPFISEDLAPSGTQQLWIMDMYGFVLAGMLITMGALGDRIGRRRLLLIGATAFGIASVVAAYSGSAEVLIATRALLGLGGATLMPSTLALIRNMFHDARQRKTAISIWTGAMVGGATVGPIVGGFVLEHFWWGAAFLINVPAMVLLLVLAPVLLPEYRAPQAGRFDVLSAFLSLAAVLPVIYGIKQMAVHGVESVPALSVVAGLVVAWLFVRRQRTSANPLIDVELFRQRTFSASLLINVLAMFAFIGITLYTNQYLQLVLGKSPFHAALWSMAVMPAIMIAMTVSGVLADKVRPAYLLAAGLLLTTVGALVLTRVRTDSGIAVVLTGAALVAAGLLMGSTLTADLILAAAPPERAGSASALSETGSEFGGALGMAILGTIGTAVYHDRMSGTPDEAHETLGGAVAAAGRLPGRAGTELLDTAREAFTAGVHAAAFGAAIVTFTAAVLAVVLLRQVPASAPAAKGTEKDGDSAGEPTGGDAAEAVAR</sequence>
<feature type="transmembrane region" description="Helical" evidence="9">
    <location>
        <begin position="21"/>
        <end position="45"/>
    </location>
</feature>
<keyword evidence="5 9" id="KW-1133">Transmembrane helix</keyword>
<accession>A0ABW8BYY7</accession>
<dbReference type="Gene3D" id="1.20.1720.10">
    <property type="entry name" value="Multidrug resistance protein D"/>
    <property type="match status" value="1"/>
</dbReference>
<evidence type="ECO:0000313" key="12">
    <source>
        <dbReference type="Proteomes" id="UP001614394"/>
    </source>
</evidence>
<reference evidence="11 12" key="1">
    <citation type="submission" date="2024-10" db="EMBL/GenBank/DDBJ databases">
        <title>The Natural Products Discovery Center: Release of the First 8490 Sequenced Strains for Exploring Actinobacteria Biosynthetic Diversity.</title>
        <authorList>
            <person name="Kalkreuter E."/>
            <person name="Kautsar S.A."/>
            <person name="Yang D."/>
            <person name="Bader C.D."/>
            <person name="Teijaro C.N."/>
            <person name="Fluegel L."/>
            <person name="Davis C.M."/>
            <person name="Simpson J.R."/>
            <person name="Lauterbach L."/>
            <person name="Steele A.D."/>
            <person name="Gui C."/>
            <person name="Meng S."/>
            <person name="Li G."/>
            <person name="Viehrig K."/>
            <person name="Ye F."/>
            <person name="Su P."/>
            <person name="Kiefer A.F."/>
            <person name="Nichols A."/>
            <person name="Cepeda A.J."/>
            <person name="Yan W."/>
            <person name="Fan B."/>
            <person name="Jiang Y."/>
            <person name="Adhikari A."/>
            <person name="Zheng C.-J."/>
            <person name="Schuster L."/>
            <person name="Cowan T.M."/>
            <person name="Smanski M.J."/>
            <person name="Chevrette M.G."/>
            <person name="De Carvalho L.P.S."/>
            <person name="Shen B."/>
        </authorList>
    </citation>
    <scope>NUCLEOTIDE SEQUENCE [LARGE SCALE GENOMIC DNA]</scope>
    <source>
        <strain evidence="11 12">NPDC053399</strain>
    </source>
</reference>
<keyword evidence="12" id="KW-1185">Reference proteome</keyword>
<evidence type="ECO:0000256" key="2">
    <source>
        <dbReference type="ARBA" id="ARBA00022448"/>
    </source>
</evidence>
<dbReference type="PANTHER" id="PTHR42718">
    <property type="entry name" value="MAJOR FACILITATOR SUPERFAMILY MULTIDRUG TRANSPORTER MFSC"/>
    <property type="match status" value="1"/>
</dbReference>
<feature type="transmembrane region" description="Helical" evidence="9">
    <location>
        <begin position="111"/>
        <end position="132"/>
    </location>
</feature>
<keyword evidence="2" id="KW-0813">Transport</keyword>
<keyword evidence="6 9" id="KW-0472">Membrane</keyword>
<dbReference type="PROSITE" id="PS50850">
    <property type="entry name" value="MFS"/>
    <property type="match status" value="1"/>
</dbReference>
<feature type="region of interest" description="Disordered" evidence="8">
    <location>
        <begin position="501"/>
        <end position="528"/>
    </location>
</feature>
<evidence type="ECO:0000256" key="5">
    <source>
        <dbReference type="ARBA" id="ARBA00022989"/>
    </source>
</evidence>
<keyword evidence="4 9" id="KW-0812">Transmembrane</keyword>
<dbReference type="Pfam" id="PF07690">
    <property type="entry name" value="MFS_1"/>
    <property type="match status" value="1"/>
</dbReference>
<dbReference type="EMBL" id="JBITYG010000001">
    <property type="protein sequence ID" value="MFI9099381.1"/>
    <property type="molecule type" value="Genomic_DNA"/>
</dbReference>
<feature type="transmembrane region" description="Helical" evidence="9">
    <location>
        <begin position="337"/>
        <end position="357"/>
    </location>
</feature>
<feature type="transmembrane region" description="Helical" evidence="9">
    <location>
        <begin position="206"/>
        <end position="223"/>
    </location>
</feature>
<feature type="transmembrane region" description="Helical" evidence="9">
    <location>
        <begin position="470"/>
        <end position="494"/>
    </location>
</feature>
<feature type="transmembrane region" description="Helical" evidence="9">
    <location>
        <begin position="363"/>
        <end position="389"/>
    </location>
</feature>
<dbReference type="RefSeq" id="WP_399643725.1">
    <property type="nucleotide sequence ID" value="NZ_JBITYG010000001.1"/>
</dbReference>
<dbReference type="InterPro" id="IPR036259">
    <property type="entry name" value="MFS_trans_sf"/>
</dbReference>
<dbReference type="InterPro" id="IPR011701">
    <property type="entry name" value="MFS"/>
</dbReference>
<comment type="subcellular location">
    <subcellularLocation>
        <location evidence="1">Cell membrane</location>
        <topology evidence="1">Multi-pass membrane protein</topology>
    </subcellularLocation>
</comment>
<feature type="transmembrane region" description="Helical" evidence="9">
    <location>
        <begin position="273"/>
        <end position="294"/>
    </location>
</feature>
<feature type="transmembrane region" description="Helical" evidence="9">
    <location>
        <begin position="144"/>
        <end position="164"/>
    </location>
</feature>
<protein>
    <submittedName>
        <fullName evidence="11">MFS transporter</fullName>
    </submittedName>
</protein>
<dbReference type="CDD" id="cd17321">
    <property type="entry name" value="MFS_MMR_MDR_like"/>
    <property type="match status" value="1"/>
</dbReference>
<dbReference type="Gene3D" id="1.20.1250.20">
    <property type="entry name" value="MFS general substrate transporter like domains"/>
    <property type="match status" value="1"/>
</dbReference>
<feature type="transmembrane region" description="Helical" evidence="9">
    <location>
        <begin position="309"/>
        <end position="330"/>
    </location>
</feature>
<dbReference type="InterPro" id="IPR020846">
    <property type="entry name" value="MFS_dom"/>
</dbReference>
<dbReference type="SUPFAM" id="SSF103473">
    <property type="entry name" value="MFS general substrate transporter"/>
    <property type="match status" value="1"/>
</dbReference>
<organism evidence="11 12">
    <name type="scientific">Streptomyces fildesensis</name>
    <dbReference type="NCBI Taxonomy" id="375757"/>
    <lineage>
        <taxon>Bacteria</taxon>
        <taxon>Bacillati</taxon>
        <taxon>Actinomycetota</taxon>
        <taxon>Actinomycetes</taxon>
        <taxon>Kitasatosporales</taxon>
        <taxon>Streptomycetaceae</taxon>
        <taxon>Streptomyces</taxon>
    </lineage>
</organism>
<dbReference type="PANTHER" id="PTHR42718:SF47">
    <property type="entry name" value="METHYL VIOLOGEN RESISTANCE PROTEIN SMVA"/>
    <property type="match status" value="1"/>
</dbReference>
<proteinExistence type="predicted"/>
<name>A0ABW8BYY7_9ACTN</name>
<keyword evidence="3" id="KW-1003">Cell membrane</keyword>
<feature type="transmembrane region" description="Helical" evidence="9">
    <location>
        <begin position="170"/>
        <end position="194"/>
    </location>
</feature>
<evidence type="ECO:0000256" key="6">
    <source>
        <dbReference type="ARBA" id="ARBA00023136"/>
    </source>
</evidence>
<evidence type="ECO:0000256" key="7">
    <source>
        <dbReference type="ARBA" id="ARBA00023251"/>
    </source>
</evidence>
<feature type="transmembrane region" description="Helical" evidence="9">
    <location>
        <begin position="410"/>
        <end position="427"/>
    </location>
</feature>
<evidence type="ECO:0000259" key="10">
    <source>
        <dbReference type="PROSITE" id="PS50850"/>
    </source>
</evidence>
<feature type="domain" description="Major facilitator superfamily (MFS) profile" evidence="10">
    <location>
        <begin position="20"/>
        <end position="498"/>
    </location>
</feature>
<keyword evidence="7" id="KW-0046">Antibiotic resistance</keyword>
<evidence type="ECO:0000256" key="8">
    <source>
        <dbReference type="SAM" id="MobiDB-lite"/>
    </source>
</evidence>
<gene>
    <name evidence="11" type="ORF">ACIGXA_02565</name>
</gene>
<dbReference type="Proteomes" id="UP001614394">
    <property type="component" value="Unassembled WGS sequence"/>
</dbReference>
<feature type="transmembrane region" description="Helical" evidence="9">
    <location>
        <begin position="86"/>
        <end position="105"/>
    </location>
</feature>
<evidence type="ECO:0000256" key="9">
    <source>
        <dbReference type="SAM" id="Phobius"/>
    </source>
</evidence>
<feature type="transmembrane region" description="Helical" evidence="9">
    <location>
        <begin position="235"/>
        <end position="252"/>
    </location>
</feature>